<evidence type="ECO:0000313" key="12">
    <source>
        <dbReference type="RefSeq" id="XP_025075184.1"/>
    </source>
</evidence>
<dbReference type="InterPro" id="IPR004117">
    <property type="entry name" value="7tm6_olfct_rcpt"/>
</dbReference>
<sequence>MSFYDNRYYYLNKRFLSIIGQWPFQSRLKNNLMFCIMVFFLFTVTALEFWGLVAGITDLSIIMENASPLLVNSLVIVKLVNCVCINYKMKKLLEDVEETWKVKHKGPEKEILCCYAEECRIFSIQYATALYAMWLFYTTTPIVVSGICTLLPTNETYSARFLYRVEHVLDIDKYFNLLMLHVFISAFYIVSVPIAVDTFFILCIQHVCALFKCMKYNIERIGNSEFVLLKPNIADDKAYHVVISCIKSYKHVLKFSDLLSSAYATSFLLMLGNVVICLTFSTAELVMVDNQIDEIIRILAATLAQLVHIYYLSLTSQRLIDHSSEFHDVIYGCNWYNISLRSRHLLRLTLLRATKPCQIKAGKLFIMSMETFSTLLKSTMSYFTMLTSIQ</sequence>
<comment type="subcellular location">
    <subcellularLocation>
        <location evidence="1 10">Cell membrane</location>
        <topology evidence="1 10">Multi-pass membrane protein</topology>
    </subcellularLocation>
</comment>
<keyword evidence="7 10" id="KW-0472">Membrane</keyword>
<feature type="transmembrane region" description="Helical" evidence="10">
    <location>
        <begin position="32"/>
        <end position="57"/>
    </location>
</feature>
<evidence type="ECO:0000256" key="2">
    <source>
        <dbReference type="ARBA" id="ARBA00022475"/>
    </source>
</evidence>
<feature type="transmembrane region" description="Helical" evidence="10">
    <location>
        <begin position="69"/>
        <end position="87"/>
    </location>
</feature>
<comment type="similarity">
    <text evidence="10">Belongs to the insect chemoreceptor superfamily. Heteromeric odorant receptor channel (TC 1.A.69) family.</text>
</comment>
<feature type="transmembrane region" description="Helical" evidence="10">
    <location>
        <begin position="295"/>
        <end position="314"/>
    </location>
</feature>
<keyword evidence="3 10" id="KW-0716">Sensory transduction</keyword>
<evidence type="ECO:0000256" key="10">
    <source>
        <dbReference type="RuleBase" id="RU351113"/>
    </source>
</evidence>
<keyword evidence="8 10" id="KW-0675">Receptor</keyword>
<keyword evidence="6 10" id="KW-1133">Transmembrane helix</keyword>
<dbReference type="PANTHER" id="PTHR21137:SF35">
    <property type="entry name" value="ODORANT RECEPTOR 19A-RELATED"/>
    <property type="match status" value="1"/>
</dbReference>
<accession>A0A8N1S8I1</accession>
<gene>
    <name evidence="12" type="primary">LOC112552925</name>
</gene>
<evidence type="ECO:0000256" key="1">
    <source>
        <dbReference type="ARBA" id="ARBA00004651"/>
    </source>
</evidence>
<keyword evidence="2" id="KW-1003">Cell membrane</keyword>
<evidence type="ECO:0000256" key="4">
    <source>
        <dbReference type="ARBA" id="ARBA00022692"/>
    </source>
</evidence>
<comment type="caution">
    <text evidence="10">Lacks conserved residue(s) required for the propagation of feature annotation.</text>
</comment>
<evidence type="ECO:0000256" key="5">
    <source>
        <dbReference type="ARBA" id="ARBA00022725"/>
    </source>
</evidence>
<dbReference type="AlphaFoldDB" id="A0A8N1S8I1"/>
<keyword evidence="9 10" id="KW-0807">Transducer</keyword>
<dbReference type="OrthoDB" id="6614360at2759"/>
<evidence type="ECO:0000256" key="3">
    <source>
        <dbReference type="ARBA" id="ARBA00022606"/>
    </source>
</evidence>
<dbReference type="GO" id="GO:0005886">
    <property type="term" value="C:plasma membrane"/>
    <property type="evidence" value="ECO:0007669"/>
    <property type="project" value="UniProtKB-SubCell"/>
</dbReference>
<dbReference type="PANTHER" id="PTHR21137">
    <property type="entry name" value="ODORANT RECEPTOR"/>
    <property type="match status" value="1"/>
</dbReference>
<name>A0A8N1S8I1_9HYME</name>
<dbReference type="GeneID" id="112552925"/>
<dbReference type="Proteomes" id="UP000504615">
    <property type="component" value="Unplaced"/>
</dbReference>
<protein>
    <recommendedName>
        <fullName evidence="10">Odorant receptor</fullName>
    </recommendedName>
</protein>
<feature type="transmembrane region" description="Helical" evidence="10">
    <location>
        <begin position="178"/>
        <end position="211"/>
    </location>
</feature>
<dbReference type="RefSeq" id="XP_025075184.1">
    <property type="nucleotide sequence ID" value="XM_025219399.1"/>
</dbReference>
<proteinExistence type="inferred from homology"/>
<reference evidence="12" key="1">
    <citation type="submission" date="2025-08" db="UniProtKB">
        <authorList>
            <consortium name="RefSeq"/>
        </authorList>
    </citation>
    <scope>IDENTIFICATION</scope>
</reference>
<keyword evidence="11" id="KW-1185">Reference proteome</keyword>
<dbReference type="GO" id="GO:0007165">
    <property type="term" value="P:signal transduction"/>
    <property type="evidence" value="ECO:0007669"/>
    <property type="project" value="UniProtKB-KW"/>
</dbReference>
<organism evidence="11 12">
    <name type="scientific">Pogonomyrmex barbatus</name>
    <name type="common">red harvester ant</name>
    <dbReference type="NCBI Taxonomy" id="144034"/>
    <lineage>
        <taxon>Eukaryota</taxon>
        <taxon>Metazoa</taxon>
        <taxon>Ecdysozoa</taxon>
        <taxon>Arthropoda</taxon>
        <taxon>Hexapoda</taxon>
        <taxon>Insecta</taxon>
        <taxon>Pterygota</taxon>
        <taxon>Neoptera</taxon>
        <taxon>Endopterygota</taxon>
        <taxon>Hymenoptera</taxon>
        <taxon>Apocrita</taxon>
        <taxon>Aculeata</taxon>
        <taxon>Formicoidea</taxon>
        <taxon>Formicidae</taxon>
        <taxon>Myrmicinae</taxon>
        <taxon>Pogonomyrmex</taxon>
    </lineage>
</organism>
<feature type="transmembrane region" description="Helical" evidence="10">
    <location>
        <begin position="258"/>
        <end position="283"/>
    </location>
</feature>
<keyword evidence="4 10" id="KW-0812">Transmembrane</keyword>
<dbReference type="Pfam" id="PF02949">
    <property type="entry name" value="7tm_6"/>
    <property type="match status" value="1"/>
</dbReference>
<feature type="transmembrane region" description="Helical" evidence="10">
    <location>
        <begin position="130"/>
        <end position="152"/>
    </location>
</feature>
<keyword evidence="5 10" id="KW-0552">Olfaction</keyword>
<dbReference type="GO" id="GO:0004984">
    <property type="term" value="F:olfactory receptor activity"/>
    <property type="evidence" value="ECO:0007669"/>
    <property type="project" value="InterPro"/>
</dbReference>
<evidence type="ECO:0000313" key="11">
    <source>
        <dbReference type="Proteomes" id="UP000504615"/>
    </source>
</evidence>
<dbReference type="GO" id="GO:0005549">
    <property type="term" value="F:odorant binding"/>
    <property type="evidence" value="ECO:0007669"/>
    <property type="project" value="InterPro"/>
</dbReference>
<evidence type="ECO:0000256" key="7">
    <source>
        <dbReference type="ARBA" id="ARBA00023136"/>
    </source>
</evidence>
<evidence type="ECO:0000256" key="9">
    <source>
        <dbReference type="ARBA" id="ARBA00023224"/>
    </source>
</evidence>
<evidence type="ECO:0000256" key="6">
    <source>
        <dbReference type="ARBA" id="ARBA00022989"/>
    </source>
</evidence>
<evidence type="ECO:0000256" key="8">
    <source>
        <dbReference type="ARBA" id="ARBA00023170"/>
    </source>
</evidence>